<dbReference type="PANTHER" id="PTHR41517:SF1">
    <property type="entry name" value="CUPIN"/>
    <property type="match status" value="1"/>
</dbReference>
<name>A0ABT0BRD6_9SPHN</name>
<evidence type="ECO:0000313" key="3">
    <source>
        <dbReference type="EMBL" id="MCJ2187625.1"/>
    </source>
</evidence>
<dbReference type="PANTHER" id="PTHR41517">
    <property type="entry name" value="1,2-DIOXYGENASE PROTEIN-RELATED"/>
    <property type="match status" value="1"/>
</dbReference>
<comment type="caution">
    <text evidence="3">The sequence shown here is derived from an EMBL/GenBank/DDBJ whole genome shotgun (WGS) entry which is preliminary data.</text>
</comment>
<organism evidence="3 4">
    <name type="scientific">Novosphingobium beihaiensis</name>
    <dbReference type="NCBI Taxonomy" id="2930389"/>
    <lineage>
        <taxon>Bacteria</taxon>
        <taxon>Pseudomonadati</taxon>
        <taxon>Pseudomonadota</taxon>
        <taxon>Alphaproteobacteria</taxon>
        <taxon>Sphingomonadales</taxon>
        <taxon>Sphingomonadaceae</taxon>
        <taxon>Novosphingobium</taxon>
    </lineage>
</organism>
<accession>A0ABT0BRD6</accession>
<keyword evidence="4" id="KW-1185">Reference proteome</keyword>
<keyword evidence="1" id="KW-0238">DNA-binding</keyword>
<gene>
    <name evidence="3" type="ORF">MTR66_12465</name>
</gene>
<dbReference type="InterPro" id="IPR003313">
    <property type="entry name" value="AraC-bd"/>
</dbReference>
<dbReference type="Gene3D" id="2.60.120.10">
    <property type="entry name" value="Jelly Rolls"/>
    <property type="match status" value="2"/>
</dbReference>
<dbReference type="Pfam" id="PF02311">
    <property type="entry name" value="AraC_binding"/>
    <property type="match status" value="1"/>
</dbReference>
<proteinExistence type="predicted"/>
<feature type="domain" description="AraC-type arabinose-binding/dimerisation" evidence="2">
    <location>
        <begin position="270"/>
        <end position="352"/>
    </location>
</feature>
<dbReference type="Proteomes" id="UP001202281">
    <property type="component" value="Unassembled WGS sequence"/>
</dbReference>
<evidence type="ECO:0000259" key="2">
    <source>
        <dbReference type="Pfam" id="PF02311"/>
    </source>
</evidence>
<dbReference type="InterPro" id="IPR014710">
    <property type="entry name" value="RmlC-like_jellyroll"/>
</dbReference>
<reference evidence="3 4" key="1">
    <citation type="submission" date="2022-04" db="EMBL/GenBank/DDBJ databases">
        <title>Identification of a novel bacterium isolated from mangrove sediments.</title>
        <authorList>
            <person name="Pan X."/>
        </authorList>
    </citation>
    <scope>NUCLEOTIDE SEQUENCE [LARGE SCALE GENOMIC DNA]</scope>
    <source>
        <strain evidence="3 4">B2638</strain>
    </source>
</reference>
<dbReference type="EMBL" id="JALHLG010000016">
    <property type="protein sequence ID" value="MCJ2187625.1"/>
    <property type="molecule type" value="Genomic_DNA"/>
</dbReference>
<protein>
    <submittedName>
        <fullName evidence="3">AraC family ligand binding domain-containing protein</fullName>
    </submittedName>
</protein>
<dbReference type="SUPFAM" id="SSF51182">
    <property type="entry name" value="RmlC-like cupins"/>
    <property type="match status" value="1"/>
</dbReference>
<dbReference type="InterPro" id="IPR011051">
    <property type="entry name" value="RmlC_Cupin_sf"/>
</dbReference>
<sequence>MKVDFDQASAGFAPLHAMTEPDAKKWAPVLISKAQIDAEIERLASLPNAEAGRRSSLIVHPDALPGAPGLAPGICVTLSVLKPGERTEPFRHNATEVNFCIRGQGRAVVAGRAMAFRQYDVWNTPSYAIYTRENDGDDLQVMLTYNNSPVLKFMNVYFAEHNPPMLSAVEEAAAEEEDGRKTSPYGTFQIGDDGAMLMPYERLINPPAVEANPLFWPWEKVEAELGKLADLGQNYVGRRLYLLYNPMTGRTNGTTPSFFSTITIRPPRIVDRPHRHTSAAINYYFKGSGRSSVAGNVYEWSAGDLMLSAPGWAVHNHASYDDYVYELTVQDQPLNIAMESLLWQESMKEPPILLGTHAGFDTNRAVVG</sequence>
<evidence type="ECO:0000256" key="1">
    <source>
        <dbReference type="ARBA" id="ARBA00023125"/>
    </source>
</evidence>
<evidence type="ECO:0000313" key="4">
    <source>
        <dbReference type="Proteomes" id="UP001202281"/>
    </source>
</evidence>
<dbReference type="InterPro" id="IPR047183">
    <property type="entry name" value="GDO-like"/>
</dbReference>